<sequence length="104" mass="12127">MDLTIYMKTVISKLERDRKRPAAHTYRYALKSFMDFSGGEAVPIEVDEVFTPGRLKEYEEWMKGYGKSLNTISTYLRTLKAVYNRLVAEKVLSYEAKLIDNVYT</sequence>
<comment type="caution">
    <text evidence="3">The sequence shown here is derived from an EMBL/GenBank/DDBJ whole genome shotgun (WGS) entry which is preliminary data.</text>
</comment>
<keyword evidence="4" id="KW-1185">Reference proteome</keyword>
<evidence type="ECO:0000313" key="4">
    <source>
        <dbReference type="Proteomes" id="UP000033035"/>
    </source>
</evidence>
<dbReference type="RefSeq" id="WP_044191897.1">
    <property type="nucleotide sequence ID" value="NZ_AUAE01000013.1"/>
</dbReference>
<organism evidence="3 4">
    <name type="scientific">Parabacteroides gordonii MS-1 = DSM 23371</name>
    <dbReference type="NCBI Taxonomy" id="1203610"/>
    <lineage>
        <taxon>Bacteria</taxon>
        <taxon>Pseudomonadati</taxon>
        <taxon>Bacteroidota</taxon>
        <taxon>Bacteroidia</taxon>
        <taxon>Bacteroidales</taxon>
        <taxon>Tannerellaceae</taxon>
        <taxon>Parabacteroides</taxon>
    </lineage>
</organism>
<evidence type="ECO:0000259" key="2">
    <source>
        <dbReference type="Pfam" id="PF13102"/>
    </source>
</evidence>
<evidence type="ECO:0000313" key="3">
    <source>
        <dbReference type="EMBL" id="KKB48403.1"/>
    </source>
</evidence>
<dbReference type="STRING" id="1203610.HMPREF1536_04867"/>
<proteinExistence type="predicted"/>
<name>A0A0F5ISC9_9BACT</name>
<protein>
    <recommendedName>
        <fullName evidence="2">Phage integrase SAM-like domain-containing protein</fullName>
    </recommendedName>
</protein>
<keyword evidence="1" id="KW-0238">DNA-binding</keyword>
<dbReference type="GO" id="GO:0003677">
    <property type="term" value="F:DNA binding"/>
    <property type="evidence" value="ECO:0007669"/>
    <property type="project" value="UniProtKB-KW"/>
</dbReference>
<dbReference type="AlphaFoldDB" id="A0A0F5ISC9"/>
<accession>A0A0F5ISC9</accession>
<reference evidence="3 4" key="1">
    <citation type="submission" date="2013-04" db="EMBL/GenBank/DDBJ databases">
        <title>The Genome Sequence of Parabacteroides gordonii DSM 23371.</title>
        <authorList>
            <consortium name="The Broad Institute Genomics Platform"/>
            <person name="Earl A."/>
            <person name="Ward D."/>
            <person name="Feldgarden M."/>
            <person name="Gevers D."/>
            <person name="Martens E."/>
            <person name="Sakamoto M."/>
            <person name="Benno Y."/>
            <person name="Suzuki N."/>
            <person name="Matsunaga N."/>
            <person name="Koshihara K."/>
            <person name="Seki M."/>
            <person name="Komiya H."/>
            <person name="Walker B."/>
            <person name="Young S."/>
            <person name="Zeng Q."/>
            <person name="Gargeya S."/>
            <person name="Fitzgerald M."/>
            <person name="Haas B."/>
            <person name="Abouelleil A."/>
            <person name="Allen A.W."/>
            <person name="Alvarado L."/>
            <person name="Arachchi H.M."/>
            <person name="Berlin A.M."/>
            <person name="Chapman S.B."/>
            <person name="Gainer-Dewar J."/>
            <person name="Goldberg J."/>
            <person name="Griggs A."/>
            <person name="Gujja S."/>
            <person name="Hansen M."/>
            <person name="Howarth C."/>
            <person name="Imamovic A."/>
            <person name="Ireland A."/>
            <person name="Larimer J."/>
            <person name="McCowan C."/>
            <person name="Murphy C."/>
            <person name="Pearson M."/>
            <person name="Poon T.W."/>
            <person name="Priest M."/>
            <person name="Roberts A."/>
            <person name="Saif S."/>
            <person name="Shea T."/>
            <person name="Sisk P."/>
            <person name="Sykes S."/>
            <person name="Wortman J."/>
            <person name="Nusbaum C."/>
            <person name="Birren B."/>
        </authorList>
    </citation>
    <scope>NUCLEOTIDE SEQUENCE [LARGE SCALE GENOMIC DNA]</scope>
    <source>
        <strain evidence="3 4">MS-1</strain>
    </source>
</reference>
<evidence type="ECO:0000256" key="1">
    <source>
        <dbReference type="ARBA" id="ARBA00023125"/>
    </source>
</evidence>
<dbReference type="EMBL" id="AQHW01000027">
    <property type="protein sequence ID" value="KKB48403.1"/>
    <property type="molecule type" value="Genomic_DNA"/>
</dbReference>
<gene>
    <name evidence="3" type="ORF">HMPREF1536_04867</name>
</gene>
<dbReference type="Pfam" id="PF13102">
    <property type="entry name" value="Phage_int_SAM_5"/>
    <property type="match status" value="1"/>
</dbReference>
<feature type="domain" description="Phage integrase SAM-like" evidence="2">
    <location>
        <begin position="3"/>
        <end position="95"/>
    </location>
</feature>
<dbReference type="InterPro" id="IPR010998">
    <property type="entry name" value="Integrase_recombinase_N"/>
</dbReference>
<dbReference type="Gene3D" id="1.10.150.130">
    <property type="match status" value="1"/>
</dbReference>
<dbReference type="Proteomes" id="UP000033035">
    <property type="component" value="Unassembled WGS sequence"/>
</dbReference>
<dbReference type="PATRIC" id="fig|1203610.3.peg.4965"/>
<dbReference type="HOGENOM" id="CLU_033139_6_0_10"/>
<dbReference type="InterPro" id="IPR025269">
    <property type="entry name" value="SAM-like_dom"/>
</dbReference>